<gene>
    <name evidence="1" type="ORF">ADK38_37975</name>
</gene>
<dbReference type="SUPFAM" id="SSF51445">
    <property type="entry name" value="(Trans)glycosidases"/>
    <property type="match status" value="1"/>
</dbReference>
<accession>A0ABR5IW70</accession>
<dbReference type="Gene3D" id="3.20.20.80">
    <property type="entry name" value="Glycosidases"/>
    <property type="match status" value="1"/>
</dbReference>
<organism evidence="1 2">
    <name type="scientific">Streptomyces varsoviensis</name>
    <dbReference type="NCBI Taxonomy" id="67373"/>
    <lineage>
        <taxon>Bacteria</taxon>
        <taxon>Bacillati</taxon>
        <taxon>Actinomycetota</taxon>
        <taxon>Actinomycetes</taxon>
        <taxon>Kitasatosporales</taxon>
        <taxon>Streptomycetaceae</taxon>
        <taxon>Streptomyces</taxon>
    </lineage>
</organism>
<dbReference type="PROSITE" id="PS51318">
    <property type="entry name" value="TAT"/>
    <property type="match status" value="1"/>
</dbReference>
<sequence length="398" mass="43805">MHGSRTPDAGISRKQFLAAAAALGVAEATMRANPAAAAEPASVAAAGADGHSLCYRGVCYTVGAGETPATAYNADRMREDVRAIKERLHANSIKVTGDGVDRLTTTAEAAARHGLHLRIEPTLGDRPPQEILDHLAETGRYAEQLRRDGARVELSVGCEFFLFVPGIVPGDDAVERVNNLSSGNYDAQHMQKELARFTARAAKTGRSVFRGPLSYAAAQDEDVDWSLFDILGIDYYSYHPRRQDYVRELRRYLRHGKPVTIAEFGTCTYKGAPAKGGMGWHMVDYSKKPPRINEPLVRSEQTQADYLSTVYNAFEATGLYSAYAFEFITPDAPHWPNDPHHDLDMVSYSIVKTIQDTPGAPDSPWHWEPKQAFHTLARHFARAGSHRTIEAPRPGSLS</sequence>
<proteinExistence type="predicted"/>
<evidence type="ECO:0000313" key="1">
    <source>
        <dbReference type="EMBL" id="KOG85211.1"/>
    </source>
</evidence>
<dbReference type="InterPro" id="IPR006311">
    <property type="entry name" value="TAT_signal"/>
</dbReference>
<dbReference type="EMBL" id="LGUT01003574">
    <property type="protein sequence ID" value="KOG85211.1"/>
    <property type="molecule type" value="Genomic_DNA"/>
</dbReference>
<dbReference type="RefSeq" id="WP_048832432.1">
    <property type="nucleotide sequence ID" value="NZ_JBIRHZ010000014.1"/>
</dbReference>
<dbReference type="Proteomes" id="UP000037020">
    <property type="component" value="Unassembled WGS sequence"/>
</dbReference>
<dbReference type="InterPro" id="IPR017853">
    <property type="entry name" value="GH"/>
</dbReference>
<evidence type="ECO:0000313" key="2">
    <source>
        <dbReference type="Proteomes" id="UP000037020"/>
    </source>
</evidence>
<comment type="caution">
    <text evidence="1">The sequence shown here is derived from an EMBL/GenBank/DDBJ whole genome shotgun (WGS) entry which is preliminary data.</text>
</comment>
<name>A0ABR5IW70_9ACTN</name>
<reference evidence="1 2" key="1">
    <citation type="submission" date="2015-07" db="EMBL/GenBank/DDBJ databases">
        <authorList>
            <person name="Ju K.-S."/>
            <person name="Doroghazi J.R."/>
            <person name="Metcalf W.W."/>
        </authorList>
    </citation>
    <scope>NUCLEOTIDE SEQUENCE [LARGE SCALE GENOMIC DNA]</scope>
    <source>
        <strain evidence="1 2">NRRL B-3589</strain>
    </source>
</reference>
<keyword evidence="2" id="KW-1185">Reference proteome</keyword>
<protein>
    <submittedName>
        <fullName evidence="1">Abortive phage infection protein</fullName>
    </submittedName>
</protein>